<dbReference type="AlphaFoldDB" id="A0A7J7M7V7"/>
<evidence type="ECO:0000313" key="2">
    <source>
        <dbReference type="EMBL" id="KAF6150953.1"/>
    </source>
</evidence>
<proteinExistence type="predicted"/>
<evidence type="ECO:0000313" key="3">
    <source>
        <dbReference type="Proteomes" id="UP000541444"/>
    </source>
</evidence>
<accession>A0A7J7M7V7</accession>
<dbReference type="EMBL" id="JACGCM010001723">
    <property type="protein sequence ID" value="KAF6150953.1"/>
    <property type="molecule type" value="Genomic_DNA"/>
</dbReference>
<comment type="caution">
    <text evidence="2">The sequence shown here is derived from an EMBL/GenBank/DDBJ whole genome shotgun (WGS) entry which is preliminary data.</text>
</comment>
<name>A0A7J7M7V7_9MAGN</name>
<dbReference type="Proteomes" id="UP000541444">
    <property type="component" value="Unassembled WGS sequence"/>
</dbReference>
<organism evidence="2 3">
    <name type="scientific">Kingdonia uniflora</name>
    <dbReference type="NCBI Taxonomy" id="39325"/>
    <lineage>
        <taxon>Eukaryota</taxon>
        <taxon>Viridiplantae</taxon>
        <taxon>Streptophyta</taxon>
        <taxon>Embryophyta</taxon>
        <taxon>Tracheophyta</taxon>
        <taxon>Spermatophyta</taxon>
        <taxon>Magnoliopsida</taxon>
        <taxon>Ranunculales</taxon>
        <taxon>Circaeasteraceae</taxon>
        <taxon>Kingdonia</taxon>
    </lineage>
</organism>
<reference evidence="2 3" key="1">
    <citation type="journal article" date="2020" name="IScience">
        <title>Genome Sequencing of the Endangered Kingdonia uniflora (Circaeasteraceae, Ranunculales) Reveals Potential Mechanisms of Evolutionary Specialization.</title>
        <authorList>
            <person name="Sun Y."/>
            <person name="Deng T."/>
            <person name="Zhang A."/>
            <person name="Moore M.J."/>
            <person name="Landis J.B."/>
            <person name="Lin N."/>
            <person name="Zhang H."/>
            <person name="Zhang X."/>
            <person name="Huang J."/>
            <person name="Zhang X."/>
            <person name="Sun H."/>
            <person name="Wang H."/>
        </authorList>
    </citation>
    <scope>NUCLEOTIDE SEQUENCE [LARGE SCALE GENOMIC DNA]</scope>
    <source>
        <strain evidence="2">TB1705</strain>
        <tissue evidence="2">Leaf</tissue>
    </source>
</reference>
<keyword evidence="3" id="KW-1185">Reference proteome</keyword>
<evidence type="ECO:0000256" key="1">
    <source>
        <dbReference type="SAM" id="MobiDB-lite"/>
    </source>
</evidence>
<gene>
    <name evidence="2" type="ORF">GIB67_026874</name>
</gene>
<feature type="region of interest" description="Disordered" evidence="1">
    <location>
        <begin position="1"/>
        <end position="26"/>
    </location>
</feature>
<sequence length="133" mass="14718">MRCVSEGQSTGDLLSSHTPHSLSQGNYNAQSVSEVRSVADDEVLLTQTSTPQAQCKRKVKDTNRKLLSWKGFKVIVADAQWVTKDPEYMLHNQILGPNVYKVTVTNVVIPLFLLWRVTDDANTIGGALKSFIA</sequence>
<protein>
    <submittedName>
        <fullName evidence="2">Uncharacterized protein</fullName>
    </submittedName>
</protein>